<dbReference type="VEuPathDB" id="ToxoDB:TGDOM2_238220"/>
<feature type="domain" description="SRCR" evidence="5">
    <location>
        <begin position="52"/>
        <end position="169"/>
    </location>
</feature>
<dbReference type="GO" id="GO:0016020">
    <property type="term" value="C:membrane"/>
    <property type="evidence" value="ECO:0007669"/>
    <property type="project" value="InterPro"/>
</dbReference>
<dbReference type="Gene3D" id="2.90.20.10">
    <property type="entry name" value="Plasmodium vivax P25 domain"/>
    <property type="match status" value="1"/>
</dbReference>
<dbReference type="AlphaFoldDB" id="A0A086JCA5"/>
<evidence type="ECO:0000256" key="3">
    <source>
        <dbReference type="SAM" id="MobiDB-lite"/>
    </source>
</evidence>
<name>A0A086JCA5_TOXGO</name>
<feature type="disulfide bond" evidence="2">
    <location>
        <begin position="186"/>
        <end position="196"/>
    </location>
</feature>
<comment type="caution">
    <text evidence="6">The sequence shown here is derived from an EMBL/GenBank/DDBJ whole genome shotgun (WGS) entry which is preliminary data.</text>
</comment>
<dbReference type="InterPro" id="IPR001881">
    <property type="entry name" value="EGF-like_Ca-bd_dom"/>
</dbReference>
<proteinExistence type="predicted"/>
<evidence type="ECO:0000313" key="7">
    <source>
        <dbReference type="Proteomes" id="UP000028837"/>
    </source>
</evidence>
<feature type="region of interest" description="Disordered" evidence="3">
    <location>
        <begin position="1"/>
        <end position="22"/>
    </location>
</feature>
<keyword evidence="1 2" id="KW-1015">Disulfide bond</keyword>
<evidence type="ECO:0000259" key="5">
    <source>
        <dbReference type="PROSITE" id="PS50287"/>
    </source>
</evidence>
<sequence>MQGTRNSALHCRDGVPSAGAAEEHTRCPPLRFSSGARAHFRPTQVCLVAPLLALLGALFTSVSGFRDLPSQSEWLCRISESGQRCGDVYANEVTQQKGGICRAGDCCARTAIGSSGMFGDICTSDEYQCRHHKDQFSFGKCDLKNQCHRCSKNSRCHQDNSENGGVWCQCPPGGEGSGITCKVDPCKGNPCNNGICLPKEDDESAFECQCYPGYTLMEDSMGRYRACVDYCGAGVCGEGALRCLNGESRHMCICKEGYVNQTLNGFDTCVPLDLCSVQPCGKPEAVVACKTTSTTTYTCECQVGFKETKLDGRPYCAADVSN</sequence>
<dbReference type="PROSITE" id="PS50026">
    <property type="entry name" value="EGF_3"/>
    <property type="match status" value="1"/>
</dbReference>
<dbReference type="Pfam" id="PF00008">
    <property type="entry name" value="EGF"/>
    <property type="match status" value="1"/>
</dbReference>
<reference evidence="6 7" key="1">
    <citation type="submission" date="2014-02" db="EMBL/GenBank/DDBJ databases">
        <authorList>
            <person name="Sibley D."/>
            <person name="Venepally P."/>
            <person name="Karamycheva S."/>
            <person name="Hadjithomas M."/>
            <person name="Khan A."/>
            <person name="Brunk B."/>
            <person name="Roos D."/>
            <person name="Caler E."/>
            <person name="Lorenzi H."/>
        </authorList>
    </citation>
    <scope>NUCLEOTIDE SEQUENCE [LARGE SCALE GENOMIC DNA]</scope>
    <source>
        <strain evidence="6 7">GAB2-2007-GAL-DOM2</strain>
    </source>
</reference>
<keyword evidence="2" id="KW-0245">EGF-like domain</keyword>
<comment type="caution">
    <text evidence="2">Lacks conserved residue(s) required for the propagation of feature annotation.</text>
</comment>
<evidence type="ECO:0000256" key="1">
    <source>
        <dbReference type="ARBA" id="ARBA00023157"/>
    </source>
</evidence>
<dbReference type="InterPro" id="IPR001190">
    <property type="entry name" value="SRCR"/>
</dbReference>
<dbReference type="PROSITE" id="PS50287">
    <property type="entry name" value="SRCR_2"/>
    <property type="match status" value="1"/>
</dbReference>
<gene>
    <name evidence="6" type="ORF">TGDOM2_238220</name>
</gene>
<dbReference type="EMBL" id="AHZU02001696">
    <property type="protein sequence ID" value="KFG29773.1"/>
    <property type="molecule type" value="Genomic_DNA"/>
</dbReference>
<dbReference type="SMART" id="SM00181">
    <property type="entry name" value="EGF"/>
    <property type="match status" value="4"/>
</dbReference>
<dbReference type="GO" id="GO:0005509">
    <property type="term" value="F:calcium ion binding"/>
    <property type="evidence" value="ECO:0007669"/>
    <property type="project" value="InterPro"/>
</dbReference>
<evidence type="ECO:0000313" key="6">
    <source>
        <dbReference type="EMBL" id="KFG29773.1"/>
    </source>
</evidence>
<dbReference type="SMART" id="SM00179">
    <property type="entry name" value="EGF_CA"/>
    <property type="match status" value="2"/>
</dbReference>
<evidence type="ECO:0000256" key="2">
    <source>
        <dbReference type="PROSITE-ProRule" id="PRU00076"/>
    </source>
</evidence>
<feature type="disulfide bond" evidence="2">
    <location>
        <begin position="191"/>
        <end position="208"/>
    </location>
</feature>
<evidence type="ECO:0000259" key="4">
    <source>
        <dbReference type="PROSITE" id="PS50026"/>
    </source>
</evidence>
<protein>
    <submittedName>
        <fullName evidence="6">EGF family domain-containing protein</fullName>
    </submittedName>
</protein>
<accession>A0A086JCA5</accession>
<organism evidence="6 7">
    <name type="scientific">Toxoplasma gondii GAB2-2007-GAL-DOM2</name>
    <dbReference type="NCBI Taxonomy" id="1130820"/>
    <lineage>
        <taxon>Eukaryota</taxon>
        <taxon>Sar</taxon>
        <taxon>Alveolata</taxon>
        <taxon>Apicomplexa</taxon>
        <taxon>Conoidasida</taxon>
        <taxon>Coccidia</taxon>
        <taxon>Eucoccidiorida</taxon>
        <taxon>Eimeriorina</taxon>
        <taxon>Sarcocystidae</taxon>
        <taxon>Toxoplasma</taxon>
    </lineage>
</organism>
<dbReference type="Proteomes" id="UP000028837">
    <property type="component" value="Unassembled WGS sequence"/>
</dbReference>
<dbReference type="OrthoDB" id="283575at2759"/>
<feature type="domain" description="EGF-like" evidence="4">
    <location>
        <begin position="182"/>
        <end position="220"/>
    </location>
</feature>
<dbReference type="InterPro" id="IPR000742">
    <property type="entry name" value="EGF"/>
</dbReference>